<gene>
    <name evidence="9" type="ORF">Voc01_074840</name>
</gene>
<evidence type="ECO:0000256" key="1">
    <source>
        <dbReference type="ARBA" id="ARBA00012513"/>
    </source>
</evidence>
<evidence type="ECO:0000256" key="6">
    <source>
        <dbReference type="ARBA" id="ARBA00022840"/>
    </source>
</evidence>
<dbReference type="InterPro" id="IPR000719">
    <property type="entry name" value="Prot_kinase_dom"/>
</dbReference>
<dbReference type="GO" id="GO:0005524">
    <property type="term" value="F:ATP binding"/>
    <property type="evidence" value="ECO:0007669"/>
    <property type="project" value="UniProtKB-KW"/>
</dbReference>
<reference evidence="9" key="1">
    <citation type="submission" date="2021-01" db="EMBL/GenBank/DDBJ databases">
        <title>Whole genome shotgun sequence of Virgisporangium ochraceum NBRC 16418.</title>
        <authorList>
            <person name="Komaki H."/>
            <person name="Tamura T."/>
        </authorList>
    </citation>
    <scope>NUCLEOTIDE SEQUENCE</scope>
    <source>
        <strain evidence="9">NBRC 16418</strain>
    </source>
</reference>
<dbReference type="Proteomes" id="UP000635606">
    <property type="component" value="Unassembled WGS sequence"/>
</dbReference>
<keyword evidence="2" id="KW-0723">Serine/threonine-protein kinase</keyword>
<protein>
    <recommendedName>
        <fullName evidence="1">non-specific serine/threonine protein kinase</fullName>
        <ecNumber evidence="1">2.7.11.1</ecNumber>
    </recommendedName>
</protein>
<name>A0A8J4EHU9_9ACTN</name>
<organism evidence="9 10">
    <name type="scientific">Virgisporangium ochraceum</name>
    <dbReference type="NCBI Taxonomy" id="65505"/>
    <lineage>
        <taxon>Bacteria</taxon>
        <taxon>Bacillati</taxon>
        <taxon>Actinomycetota</taxon>
        <taxon>Actinomycetes</taxon>
        <taxon>Micromonosporales</taxon>
        <taxon>Micromonosporaceae</taxon>
        <taxon>Virgisporangium</taxon>
    </lineage>
</organism>
<keyword evidence="3" id="KW-0808">Transferase</keyword>
<evidence type="ECO:0000256" key="7">
    <source>
        <dbReference type="SAM" id="MobiDB-lite"/>
    </source>
</evidence>
<dbReference type="AlphaFoldDB" id="A0A8J4EHU9"/>
<evidence type="ECO:0000256" key="4">
    <source>
        <dbReference type="ARBA" id="ARBA00022741"/>
    </source>
</evidence>
<evidence type="ECO:0000313" key="9">
    <source>
        <dbReference type="EMBL" id="GIJ72567.1"/>
    </source>
</evidence>
<comment type="caution">
    <text evidence="9">The sequence shown here is derived from an EMBL/GenBank/DDBJ whole genome shotgun (WGS) entry which is preliminary data.</text>
</comment>
<dbReference type="InterPro" id="IPR011009">
    <property type="entry name" value="Kinase-like_dom_sf"/>
</dbReference>
<dbReference type="EMBL" id="BOPH01000102">
    <property type="protein sequence ID" value="GIJ72567.1"/>
    <property type="molecule type" value="Genomic_DNA"/>
</dbReference>
<dbReference type="Pfam" id="PF00069">
    <property type="entry name" value="Pkinase"/>
    <property type="match status" value="2"/>
</dbReference>
<dbReference type="EC" id="2.7.11.1" evidence="1"/>
<dbReference type="GO" id="GO:0004674">
    <property type="term" value="F:protein serine/threonine kinase activity"/>
    <property type="evidence" value="ECO:0007669"/>
    <property type="project" value="UniProtKB-KW"/>
</dbReference>
<feature type="region of interest" description="Disordered" evidence="7">
    <location>
        <begin position="317"/>
        <end position="338"/>
    </location>
</feature>
<feature type="domain" description="Protein kinase" evidence="8">
    <location>
        <begin position="18"/>
        <end position="279"/>
    </location>
</feature>
<evidence type="ECO:0000313" key="10">
    <source>
        <dbReference type="Proteomes" id="UP000635606"/>
    </source>
</evidence>
<dbReference type="SUPFAM" id="SSF56112">
    <property type="entry name" value="Protein kinase-like (PK-like)"/>
    <property type="match status" value="2"/>
</dbReference>
<evidence type="ECO:0000259" key="8">
    <source>
        <dbReference type="PROSITE" id="PS50011"/>
    </source>
</evidence>
<dbReference type="Gene3D" id="1.10.510.10">
    <property type="entry name" value="Transferase(Phosphotransferase) domain 1"/>
    <property type="match status" value="2"/>
</dbReference>
<keyword evidence="10" id="KW-1185">Reference proteome</keyword>
<keyword evidence="4" id="KW-0547">Nucleotide-binding</keyword>
<evidence type="ECO:0000256" key="5">
    <source>
        <dbReference type="ARBA" id="ARBA00022777"/>
    </source>
</evidence>
<sequence>MKRHDRLRATVAEGLAGYELGDVWQRAASSRVYEGHERGGTRRPVLVRVADLPVRRPADRRRFTDEVAAAAARATAGHTVRLVDSGLLPTGHPYLVTGYVPSTLADRVDRHGPVLPARAADYGTQVGLALDALHRGGTVHGAVTPRVVLLRAGQAKLDVFGVTAMTEPGEPVAVEGYLPLEYLAPEVVHMRRSTPATDVYSLAATLYGAVSGRPPRWPADRHPDLLEQLRMFDEPLPDVPGVPPSLTAVLRQAMSTEPELRQATMAELVEDLRRCHRATWQDYETGRHAAVAQALPAYEVGHPPVRGTHCRAYRAHERSGPRRPVTVTVGDHPVTTPRRAHGFDVEVAAAADRAAAGHTVGLYASGLLPDERHPYLVTEALPSLAALLAAAGPLPAAEVLARGVRIGRVLAAAHRAGTVHRHVTPDAVLLRADGSWVLDVFGVHTMVTAEEPGQVISPGSLRALLAYRSPEAVGAGWTPSGDLYSLAATLYGALAGRPPHWPDEGDLTLIEVFERVREPVPDPPGVPAGLCAVLRRALSFRPEDRQPDMDGLVEELLGVAAR</sequence>
<accession>A0A8J4EHU9</accession>
<dbReference type="PROSITE" id="PS50011">
    <property type="entry name" value="PROTEIN_KINASE_DOM"/>
    <property type="match status" value="2"/>
</dbReference>
<keyword evidence="5" id="KW-0418">Kinase</keyword>
<dbReference type="PANTHER" id="PTHR43289:SF6">
    <property type="entry name" value="SERINE_THREONINE-PROTEIN KINASE NEKL-3"/>
    <property type="match status" value="1"/>
</dbReference>
<proteinExistence type="predicted"/>
<evidence type="ECO:0000256" key="3">
    <source>
        <dbReference type="ARBA" id="ARBA00022679"/>
    </source>
</evidence>
<feature type="domain" description="Protein kinase" evidence="8">
    <location>
        <begin position="298"/>
        <end position="557"/>
    </location>
</feature>
<keyword evidence="6" id="KW-0067">ATP-binding</keyword>
<dbReference type="RefSeq" id="WP_203932419.1">
    <property type="nucleotide sequence ID" value="NZ_BOPH01000102.1"/>
</dbReference>
<evidence type="ECO:0000256" key="2">
    <source>
        <dbReference type="ARBA" id="ARBA00022527"/>
    </source>
</evidence>
<dbReference type="PANTHER" id="PTHR43289">
    <property type="entry name" value="MITOGEN-ACTIVATED PROTEIN KINASE KINASE KINASE 20-RELATED"/>
    <property type="match status" value="1"/>
</dbReference>